<dbReference type="GO" id="GO:0051607">
    <property type="term" value="P:defense response to virus"/>
    <property type="evidence" value="ECO:0007669"/>
    <property type="project" value="UniProtKB-KW"/>
</dbReference>
<dbReference type="Pfam" id="PF03787">
    <property type="entry name" value="RAMPs"/>
    <property type="match status" value="1"/>
</dbReference>
<evidence type="ECO:0000313" key="4">
    <source>
        <dbReference type="Proteomes" id="UP000248044"/>
    </source>
</evidence>
<dbReference type="GeneID" id="36833196"/>
<proteinExistence type="predicted"/>
<dbReference type="InterPro" id="IPR005537">
    <property type="entry name" value="RAMP_III_fam"/>
</dbReference>
<gene>
    <name evidence="3" type="ORF">DFR85_13530</name>
</gene>
<evidence type="ECO:0000313" key="3">
    <source>
        <dbReference type="EMBL" id="AWR95461.1"/>
    </source>
</evidence>
<dbReference type="Proteomes" id="UP000248044">
    <property type="component" value="Chromosome"/>
</dbReference>
<keyword evidence="4" id="KW-1185">Reference proteome</keyword>
<evidence type="ECO:0000256" key="1">
    <source>
        <dbReference type="ARBA" id="ARBA00023118"/>
    </source>
</evidence>
<feature type="domain" description="CRISPR type III-associated protein" evidence="2">
    <location>
        <begin position="13"/>
        <end position="234"/>
    </location>
</feature>
<dbReference type="PANTHER" id="PTHR35579:SF6">
    <property type="entry name" value="DUF324 DOMAIN-CONTAINING PROTEIN"/>
    <property type="match status" value="1"/>
</dbReference>
<dbReference type="EMBL" id="CP029289">
    <property type="protein sequence ID" value="AWR95461.1"/>
    <property type="molecule type" value="Genomic_DNA"/>
</dbReference>
<accession>A0A2U9IHH8</accession>
<dbReference type="InterPro" id="IPR052216">
    <property type="entry name" value="CRISPR_Csm3_endoribonuclease"/>
</dbReference>
<name>A0A2U9IHH8_9CREN</name>
<sequence>MKFYLFNLIFKTSGLRIGGETDKKVLYFLKYDEMYVIPFSSWKGSFKRISEYVAKSMKIGSSDKHKDDRHEGYTDNEIEDILQSIKQKGDKIRGEEIESDKYPNLSSIFSPNNEYSVRDVEDKIREYIASIKCPIDGLYGSNFFASKLTFSDSVFHENGTFLTHVTIDRMKMKAYEEDKGGHLFDEEVLRPQKIELKIILRIPNENELKVWKNTLKFINTEGLQIGGGKSRGLGMLTLDKESTFDEIENFNKISYSIKDILK</sequence>
<dbReference type="RefSeq" id="WP_110271339.1">
    <property type="nucleotide sequence ID" value="NZ_CP029289.2"/>
</dbReference>
<dbReference type="PANTHER" id="PTHR35579">
    <property type="entry name" value="CRISPR SYSTEM CMS ENDORIBONUCLEASE CSM3"/>
    <property type="match status" value="1"/>
</dbReference>
<dbReference type="KEGG" id="abri:DFR85_13530"/>
<dbReference type="AlphaFoldDB" id="A0A2U9IHH8"/>
<protein>
    <recommendedName>
        <fullName evidence="2">CRISPR type III-associated protein domain-containing protein</fullName>
    </recommendedName>
</protein>
<organism evidence="3 4">
    <name type="scientific">Acidianus brierleyi</name>
    <dbReference type="NCBI Taxonomy" id="41673"/>
    <lineage>
        <taxon>Archaea</taxon>
        <taxon>Thermoproteota</taxon>
        <taxon>Thermoprotei</taxon>
        <taxon>Sulfolobales</taxon>
        <taxon>Sulfolobaceae</taxon>
        <taxon>Acidianus</taxon>
    </lineage>
</organism>
<evidence type="ECO:0000259" key="2">
    <source>
        <dbReference type="Pfam" id="PF03787"/>
    </source>
</evidence>
<reference evidence="3 4" key="1">
    <citation type="submission" date="2018-05" db="EMBL/GenBank/DDBJ databases">
        <title>Complete Genome Sequences of Extremely Thermoacidophilic, Metal-Mobilizing Type-Strain Members of the Archaeal Family Sulfolobaceae: Acidianus brierleyi DSM-1651T, Acidianus sulfidivorans DSM-18786T, Metallosphaera hakonensis DSM-7519T, and Metallosphaera prunae DSM-10039T.</title>
        <authorList>
            <person name="Counts J.A."/>
            <person name="Kelly R.M."/>
        </authorList>
    </citation>
    <scope>NUCLEOTIDE SEQUENCE [LARGE SCALE GENOMIC DNA]</scope>
    <source>
        <strain evidence="3 4">DSM 1651</strain>
    </source>
</reference>
<dbReference type="OrthoDB" id="34733at2157"/>
<keyword evidence="1" id="KW-0051">Antiviral defense</keyword>